<dbReference type="Proteomes" id="UP000199286">
    <property type="component" value="Unassembled WGS sequence"/>
</dbReference>
<evidence type="ECO:0000313" key="2">
    <source>
        <dbReference type="Proteomes" id="UP000199286"/>
    </source>
</evidence>
<evidence type="ECO:0000313" key="1">
    <source>
        <dbReference type="EMBL" id="SDY91579.1"/>
    </source>
</evidence>
<gene>
    <name evidence="1" type="ORF">SAMN05444340_12923</name>
</gene>
<dbReference type="AlphaFoldDB" id="A0A1H3NTV2"/>
<dbReference type="EMBL" id="FNPF01000029">
    <property type="protein sequence ID" value="SDY91579.1"/>
    <property type="molecule type" value="Genomic_DNA"/>
</dbReference>
<reference evidence="1 2" key="1">
    <citation type="submission" date="2016-10" db="EMBL/GenBank/DDBJ databases">
        <authorList>
            <person name="de Groot N.N."/>
        </authorList>
    </citation>
    <scope>NUCLEOTIDE SEQUENCE [LARGE SCALE GENOMIC DNA]</scope>
    <source>
        <strain evidence="1 2">DSM 26880</strain>
    </source>
</reference>
<organism evidence="1 2">
    <name type="scientific">Citreimonas salinaria</name>
    <dbReference type="NCBI Taxonomy" id="321339"/>
    <lineage>
        <taxon>Bacteria</taxon>
        <taxon>Pseudomonadati</taxon>
        <taxon>Pseudomonadota</taxon>
        <taxon>Alphaproteobacteria</taxon>
        <taxon>Rhodobacterales</taxon>
        <taxon>Roseobacteraceae</taxon>
        <taxon>Citreimonas</taxon>
    </lineage>
</organism>
<sequence length="73" mass="8327">MRRMMISMPVMHKGIMKADAGVAFARRIMRLHDSCLGLAVPPAAIRTWINRVNDRHRPVRGIKFRLDQAPFSG</sequence>
<proteinExistence type="predicted"/>
<name>A0A1H3NTV2_9RHOB</name>
<protein>
    <submittedName>
        <fullName evidence="1">Uncharacterized protein</fullName>
    </submittedName>
</protein>
<dbReference type="STRING" id="321339.SAMN05444340_12923"/>
<accession>A0A1H3NTV2</accession>
<keyword evidence="2" id="KW-1185">Reference proteome</keyword>